<feature type="transmembrane region" description="Helical" evidence="3">
    <location>
        <begin position="150"/>
        <end position="173"/>
    </location>
</feature>
<proteinExistence type="inferred from homology"/>
<dbReference type="eggNOG" id="COG1268">
    <property type="taxonomic scope" value="Bacteria"/>
</dbReference>
<reference evidence="4 5" key="1">
    <citation type="journal article" date="2015" name="Geomicrobiol. J.">
        <title>Caldisalinibacter kiritimatiensis gen. nov., sp. nov., a moderately thermohalophilic thiosulfate-reducing bacterium from a hypersaline microbial mat.</title>
        <authorList>
            <person name="Ben Hania W."/>
            <person name="Joseph M."/>
            <person name="Fiebig A."/>
            <person name="Bunk B."/>
            <person name="Klenk H.-P."/>
            <person name="Fardeau M.-L."/>
            <person name="Spring S."/>
        </authorList>
    </citation>
    <scope>NUCLEOTIDE SEQUENCE [LARGE SCALE GENOMIC DNA]</scope>
    <source>
        <strain evidence="4 5">L21-TH-D2</strain>
    </source>
</reference>
<dbReference type="PIRSF" id="PIRSF016661">
    <property type="entry name" value="BioY"/>
    <property type="match status" value="1"/>
</dbReference>
<evidence type="ECO:0000313" key="4">
    <source>
        <dbReference type="EMBL" id="EOD00057.1"/>
    </source>
</evidence>
<accession>R1ATT3</accession>
<dbReference type="PANTHER" id="PTHR34295">
    <property type="entry name" value="BIOTIN TRANSPORTER BIOY"/>
    <property type="match status" value="1"/>
</dbReference>
<evidence type="ECO:0000256" key="2">
    <source>
        <dbReference type="PIRNR" id="PIRNR016661"/>
    </source>
</evidence>
<dbReference type="Proteomes" id="UP000013378">
    <property type="component" value="Unassembled WGS sequence"/>
</dbReference>
<dbReference type="GO" id="GO:0005886">
    <property type="term" value="C:plasma membrane"/>
    <property type="evidence" value="ECO:0007669"/>
    <property type="project" value="UniProtKB-SubCell"/>
</dbReference>
<dbReference type="Pfam" id="PF02632">
    <property type="entry name" value="BioY"/>
    <property type="match status" value="1"/>
</dbReference>
<comment type="similarity">
    <text evidence="1 2">Belongs to the BioY family.</text>
</comment>
<dbReference type="GO" id="GO:0015225">
    <property type="term" value="F:biotin transmembrane transporter activity"/>
    <property type="evidence" value="ECO:0007669"/>
    <property type="project" value="UniProtKB-UniRule"/>
</dbReference>
<keyword evidence="3" id="KW-1133">Transmembrane helix</keyword>
<dbReference type="Gene3D" id="1.10.1760.20">
    <property type="match status" value="1"/>
</dbReference>
<evidence type="ECO:0000313" key="5">
    <source>
        <dbReference type="Proteomes" id="UP000013378"/>
    </source>
</evidence>
<protein>
    <recommendedName>
        <fullName evidence="2">Biotin transporter</fullName>
    </recommendedName>
</protein>
<feature type="transmembrane region" description="Helical" evidence="3">
    <location>
        <begin position="56"/>
        <end position="73"/>
    </location>
</feature>
<name>R1ATT3_9FIRM</name>
<organism evidence="4 5">
    <name type="scientific">Caldisalinibacter kiritimatiensis</name>
    <dbReference type="NCBI Taxonomy" id="1304284"/>
    <lineage>
        <taxon>Bacteria</taxon>
        <taxon>Bacillati</taxon>
        <taxon>Bacillota</taxon>
        <taxon>Tissierellia</taxon>
        <taxon>Tissierellales</taxon>
        <taxon>Thermohalobacteraceae</taxon>
        <taxon>Caldisalinibacter</taxon>
    </lineage>
</organism>
<keyword evidence="3" id="KW-0812">Transmembrane</keyword>
<dbReference type="PANTHER" id="PTHR34295:SF1">
    <property type="entry name" value="BIOTIN TRANSPORTER BIOY"/>
    <property type="match status" value="1"/>
</dbReference>
<feature type="transmembrane region" description="Helical" evidence="3">
    <location>
        <begin position="114"/>
        <end position="138"/>
    </location>
</feature>
<dbReference type="AlphaFoldDB" id="R1ATT3"/>
<gene>
    <name evidence="4" type="ORF">L21TH_1897</name>
</gene>
<evidence type="ECO:0000256" key="1">
    <source>
        <dbReference type="ARBA" id="ARBA00010692"/>
    </source>
</evidence>
<comment type="subcellular location">
    <subcellularLocation>
        <location evidence="2">Cell membrane</location>
        <topology evidence="2">Multi-pass membrane protein</topology>
    </subcellularLocation>
</comment>
<feature type="transmembrane region" description="Helical" evidence="3">
    <location>
        <begin position="31"/>
        <end position="49"/>
    </location>
</feature>
<comment type="caution">
    <text evidence="4">The sequence shown here is derived from an EMBL/GenBank/DDBJ whole genome shotgun (WGS) entry which is preliminary data.</text>
</comment>
<dbReference type="PATRIC" id="fig|1304284.3.peg.1864"/>
<sequence>MSTRDLVYASIFTAITATCAQIFIYTPFSPVPITLQVLAVFLSGAILGSKLGLISQLVYILLGTIGVPVFAGFKGGLHIIVGLYGGYITAFPIASFVIGILVNLYKGKSPIKNIAVNIFAMAIGLMIIYIFGVCQYSLLSNVGFIEAIPILIIPFVIPDLIKLAIGGFIAPILKRSLKKADLI</sequence>
<evidence type="ECO:0000256" key="3">
    <source>
        <dbReference type="SAM" id="Phobius"/>
    </source>
</evidence>
<dbReference type="OrthoDB" id="9803495at2"/>
<dbReference type="EMBL" id="ARZA01000209">
    <property type="protein sequence ID" value="EOD00057.1"/>
    <property type="molecule type" value="Genomic_DNA"/>
</dbReference>
<dbReference type="STRING" id="1304284.L21TH_1897"/>
<keyword evidence="5" id="KW-1185">Reference proteome</keyword>
<keyword evidence="2" id="KW-1003">Cell membrane</keyword>
<dbReference type="RefSeq" id="WP_006314822.1">
    <property type="nucleotide sequence ID" value="NZ_ARZA01000209.1"/>
</dbReference>
<keyword evidence="2 3" id="KW-0472">Membrane</keyword>
<dbReference type="InterPro" id="IPR003784">
    <property type="entry name" value="BioY"/>
</dbReference>
<feature type="transmembrane region" description="Helical" evidence="3">
    <location>
        <begin position="7"/>
        <end position="25"/>
    </location>
</feature>
<keyword evidence="2" id="KW-0813">Transport</keyword>
<feature type="transmembrane region" description="Helical" evidence="3">
    <location>
        <begin position="79"/>
        <end position="102"/>
    </location>
</feature>